<organism evidence="3 4">
    <name type="scientific">Prymnesium parvum</name>
    <name type="common">Toxic golden alga</name>
    <dbReference type="NCBI Taxonomy" id="97485"/>
    <lineage>
        <taxon>Eukaryota</taxon>
        <taxon>Haptista</taxon>
        <taxon>Haptophyta</taxon>
        <taxon>Prymnesiophyceae</taxon>
        <taxon>Prymnesiales</taxon>
        <taxon>Prymnesiaceae</taxon>
        <taxon>Prymnesium</taxon>
    </lineage>
</organism>
<feature type="compositionally biased region" description="Basic and acidic residues" evidence="1">
    <location>
        <begin position="375"/>
        <end position="388"/>
    </location>
</feature>
<dbReference type="GO" id="GO:0030687">
    <property type="term" value="C:preribosome, large subunit precursor"/>
    <property type="evidence" value="ECO:0007669"/>
    <property type="project" value="TreeGrafter"/>
</dbReference>
<evidence type="ECO:0000313" key="3">
    <source>
        <dbReference type="EMBL" id="KAL1499080.1"/>
    </source>
</evidence>
<proteinExistence type="predicted"/>
<dbReference type="InterPro" id="IPR045112">
    <property type="entry name" value="PPAN-like"/>
</dbReference>
<feature type="compositionally biased region" description="Basic residues" evidence="1">
    <location>
        <begin position="344"/>
        <end position="354"/>
    </location>
</feature>
<dbReference type="GO" id="GO:0019843">
    <property type="term" value="F:rRNA binding"/>
    <property type="evidence" value="ECO:0007669"/>
    <property type="project" value="InterPro"/>
</dbReference>
<dbReference type="PANTHER" id="PTHR12661">
    <property type="entry name" value="PETER PAN-RELATED"/>
    <property type="match status" value="1"/>
</dbReference>
<feature type="compositionally biased region" description="Basic residues" evidence="1">
    <location>
        <begin position="1"/>
        <end position="18"/>
    </location>
</feature>
<dbReference type="Pfam" id="PF04427">
    <property type="entry name" value="Brix"/>
    <property type="match status" value="1"/>
</dbReference>
<comment type="caution">
    <text evidence="3">The sequence shown here is derived from an EMBL/GenBank/DDBJ whole genome shotgun (WGS) entry which is preliminary data.</text>
</comment>
<feature type="domain" description="Brix" evidence="2">
    <location>
        <begin position="32"/>
        <end position="295"/>
    </location>
</feature>
<dbReference type="PANTHER" id="PTHR12661:SF5">
    <property type="entry name" value="SUPPRESSOR OF SWI4 1 HOMOLOG"/>
    <property type="match status" value="1"/>
</dbReference>
<keyword evidence="4" id="KW-1185">Reference proteome</keyword>
<dbReference type="AlphaFoldDB" id="A0AB34IG91"/>
<dbReference type="GO" id="GO:0006364">
    <property type="term" value="P:rRNA processing"/>
    <property type="evidence" value="ECO:0007669"/>
    <property type="project" value="InterPro"/>
</dbReference>
<evidence type="ECO:0000259" key="2">
    <source>
        <dbReference type="PROSITE" id="PS50833"/>
    </source>
</evidence>
<dbReference type="PROSITE" id="PS50833">
    <property type="entry name" value="BRIX"/>
    <property type="match status" value="1"/>
</dbReference>
<dbReference type="SMART" id="SM00879">
    <property type="entry name" value="Brix"/>
    <property type="match status" value="1"/>
</dbReference>
<evidence type="ECO:0000256" key="1">
    <source>
        <dbReference type="SAM" id="MobiDB-lite"/>
    </source>
</evidence>
<evidence type="ECO:0000313" key="4">
    <source>
        <dbReference type="Proteomes" id="UP001515480"/>
    </source>
</evidence>
<feature type="region of interest" description="Disordered" evidence="1">
    <location>
        <begin position="324"/>
        <end position="439"/>
    </location>
</feature>
<dbReference type="Proteomes" id="UP001515480">
    <property type="component" value="Unassembled WGS sequence"/>
</dbReference>
<name>A0AB34IG91_PRYPA</name>
<dbReference type="EMBL" id="JBGBPQ010000026">
    <property type="protein sequence ID" value="KAL1499080.1"/>
    <property type="molecule type" value="Genomic_DNA"/>
</dbReference>
<protein>
    <recommendedName>
        <fullName evidence="2">Brix domain-containing protein</fullName>
    </recommendedName>
</protein>
<dbReference type="GO" id="GO:0000027">
    <property type="term" value="P:ribosomal large subunit assembly"/>
    <property type="evidence" value="ECO:0007669"/>
    <property type="project" value="TreeGrafter"/>
</dbReference>
<dbReference type="InterPro" id="IPR007109">
    <property type="entry name" value="Brix"/>
</dbReference>
<reference evidence="3 4" key="1">
    <citation type="journal article" date="2024" name="Science">
        <title>Giant polyketide synthase enzymes in the biosynthesis of giant marine polyether toxins.</title>
        <authorList>
            <person name="Fallon T.R."/>
            <person name="Shende V.V."/>
            <person name="Wierzbicki I.H."/>
            <person name="Pendleton A.L."/>
            <person name="Watervoot N.F."/>
            <person name="Auber R.P."/>
            <person name="Gonzalez D.J."/>
            <person name="Wisecaver J.H."/>
            <person name="Moore B.S."/>
        </authorList>
    </citation>
    <scope>NUCLEOTIDE SEQUENCE [LARGE SCALE GENOMIC DNA]</scope>
    <source>
        <strain evidence="3 4">12B1</strain>
    </source>
</reference>
<feature type="region of interest" description="Disordered" evidence="1">
    <location>
        <begin position="1"/>
        <end position="27"/>
    </location>
</feature>
<accession>A0AB34IG91</accession>
<sequence>MARTRKAGGGRRIKRKTQRKEDTADEAASPPSRCFVFVKGKVPAALKALCEDLKHMMSPNTAKALRAKKTNKLRDFVDVAGALNVHFFLILSASEKHSFLRVVRSPHGPTLTFQLQSYSLSGDLSASLRRPYSAGHGIWQSPPLLVLSDFDKSVQHEALAATMLQNLFPTFNVAEANISACRRVVLAHKVEGGGVEMRQYVITALPTGVSKGVKKLIRGAKLPSLGRYEDMAEYLLKGGYSSDSAGETDDEDKAELPQDYVGRNAKANQKVSIKLHEVGPRMSLTLLKVEEGLCDGATLYHSLVKKTPEEEAANAARIQAREALKAERRNAQKANVDAKQAVVKAKKERRKRRREPSGSEGDAGAFEGDDEAPQEADKSDADWYREEVGEQPDPDMFRSANKVMGQKGSTPKRAARKKEMGNGAKQKKMRVAASNGASR</sequence>
<gene>
    <name evidence="3" type="ORF">AB1Y20_013594</name>
</gene>
<feature type="compositionally biased region" description="Low complexity" evidence="1">
    <location>
        <begin position="332"/>
        <end position="343"/>
    </location>
</feature>